<dbReference type="RefSeq" id="WP_092697500.1">
    <property type="nucleotide sequence ID" value="NZ_CAXIQL010000086.1"/>
</dbReference>
<organism evidence="1 2">
    <name type="scientific">Acidovorax soli</name>
    <dbReference type="NCBI Taxonomy" id="592050"/>
    <lineage>
        <taxon>Bacteria</taxon>
        <taxon>Pseudomonadati</taxon>
        <taxon>Pseudomonadota</taxon>
        <taxon>Betaproteobacteria</taxon>
        <taxon>Burkholderiales</taxon>
        <taxon>Comamonadaceae</taxon>
        <taxon>Acidovorax</taxon>
    </lineage>
</organism>
<protein>
    <submittedName>
        <fullName evidence="1">Outer membrane lipoprotein-sorting protein</fullName>
    </submittedName>
</protein>
<dbReference type="Proteomes" id="UP000199002">
    <property type="component" value="Unassembled WGS sequence"/>
</dbReference>
<accession>A0A1H3YF60</accession>
<evidence type="ECO:0000313" key="1">
    <source>
        <dbReference type="EMBL" id="SEA10166.1"/>
    </source>
</evidence>
<reference evidence="2" key="1">
    <citation type="submission" date="2016-10" db="EMBL/GenBank/DDBJ databases">
        <authorList>
            <person name="Varghese N."/>
            <person name="Submissions S."/>
        </authorList>
    </citation>
    <scope>NUCLEOTIDE SEQUENCE [LARGE SCALE GENOMIC DNA]</scope>
    <source>
        <strain evidence="2">DSM 25157</strain>
    </source>
</reference>
<sequence length="194" mass="21522">MADPLTDAEARFGALQSYQVTLRSTHGAGVQEVIRYFYRKPGWVRMEFEQPHRGAMLVYAPDTRRVRLWPFGLGHWPALDLAPDHPLLHNPHGHRVDRSDVGVLLGNMLALRQRGSMLPPDAAAWAGQPATALDITGPPGGGADTVQRYRVWLASDTLFPLRMDSFAANAGLLESVDMGDAQIDVRFPEHFFTP</sequence>
<gene>
    <name evidence="1" type="ORF">SAMN05421875_10598</name>
</gene>
<proteinExistence type="predicted"/>
<dbReference type="STRING" id="592050.SAMN05421875_10598"/>
<keyword evidence="2" id="KW-1185">Reference proteome</keyword>
<dbReference type="EMBL" id="FNQJ01000005">
    <property type="protein sequence ID" value="SEA10166.1"/>
    <property type="molecule type" value="Genomic_DNA"/>
</dbReference>
<evidence type="ECO:0000313" key="2">
    <source>
        <dbReference type="Proteomes" id="UP000199002"/>
    </source>
</evidence>
<name>A0A1H3YF60_9BURK</name>
<dbReference type="AlphaFoldDB" id="A0A1H3YF60"/>
<keyword evidence="1" id="KW-0449">Lipoprotein</keyword>
<dbReference type="GeneID" id="34233316"/>